<dbReference type="FunFam" id="1.25.40.180:FF:000043">
    <property type="entry name" value="MIF4G domain-containing protein / MA3 domain-containing protein"/>
    <property type="match status" value="1"/>
</dbReference>
<reference evidence="9" key="1">
    <citation type="submission" date="2024-07" db="EMBL/GenBank/DDBJ databases">
        <title>Two chromosome-level genome assemblies of Korean endemic species Abeliophyllum distichum and Forsythia ovata (Oleaceae).</title>
        <authorList>
            <person name="Jang H."/>
        </authorList>
    </citation>
    <scope>NUCLEOTIDE SEQUENCE [LARGE SCALE GENOMIC DNA]</scope>
</reference>
<evidence type="ECO:0000256" key="1">
    <source>
        <dbReference type="ARBA" id="ARBA00004604"/>
    </source>
</evidence>
<evidence type="ECO:0000313" key="9">
    <source>
        <dbReference type="Proteomes" id="UP001604336"/>
    </source>
</evidence>
<evidence type="ECO:0000313" key="8">
    <source>
        <dbReference type="EMBL" id="KAL2533371.1"/>
    </source>
</evidence>
<dbReference type="InterPro" id="IPR003890">
    <property type="entry name" value="MIF4G-like_typ-3"/>
</dbReference>
<comment type="caution">
    <text evidence="8">The sequence shown here is derived from an EMBL/GenBank/DDBJ whole genome shotgun (WGS) entry which is preliminary data.</text>
</comment>
<evidence type="ECO:0000256" key="4">
    <source>
        <dbReference type="ARBA" id="ARBA00023242"/>
    </source>
</evidence>
<dbReference type="Pfam" id="PF02854">
    <property type="entry name" value="MIF4G"/>
    <property type="match status" value="1"/>
</dbReference>
<feature type="coiled-coil region" evidence="5">
    <location>
        <begin position="313"/>
        <end position="340"/>
    </location>
</feature>
<dbReference type="EMBL" id="JBFOLK010000002">
    <property type="protein sequence ID" value="KAL2533371.1"/>
    <property type="molecule type" value="Genomic_DNA"/>
</dbReference>
<feature type="compositionally biased region" description="Basic and acidic residues" evidence="6">
    <location>
        <begin position="74"/>
        <end position="96"/>
    </location>
</feature>
<dbReference type="PROSITE" id="PS51366">
    <property type="entry name" value="MI"/>
    <property type="match status" value="1"/>
</dbReference>
<dbReference type="InterPro" id="IPR016024">
    <property type="entry name" value="ARM-type_fold"/>
</dbReference>
<evidence type="ECO:0000256" key="6">
    <source>
        <dbReference type="SAM" id="MobiDB-lite"/>
    </source>
</evidence>
<keyword evidence="5" id="KW-0175">Coiled coil</keyword>
<feature type="region of interest" description="Disordered" evidence="6">
    <location>
        <begin position="1"/>
        <end position="26"/>
    </location>
</feature>
<feature type="region of interest" description="Disordered" evidence="6">
    <location>
        <begin position="54"/>
        <end position="96"/>
    </location>
</feature>
<dbReference type="InterPro" id="IPR003891">
    <property type="entry name" value="Initiation_fac_eIF4g_MI"/>
</dbReference>
<dbReference type="Gene3D" id="1.25.40.180">
    <property type="match status" value="1"/>
</dbReference>
<dbReference type="SUPFAM" id="SSF48371">
    <property type="entry name" value="ARM repeat"/>
    <property type="match status" value="1"/>
</dbReference>
<sequence>MDKNSSNISRRERRKEARLSKNKKKFDSWVQHQVIKSWKEKKLPLDLNSEKLWKSEEDEQHERKGEVSLGQSNKDFEDSIEEPHIQEKSHGKLRDLKRNNGLIKGSKSKFNEYLELDMKGGALSVKEDLKLEKKLAKKLKVKNGKLRGADDDIDMLLEGIPSILSNLEENEDEIERSLEKGTLHRKRKISKSTDIESNGEKLAKKLKGKEGRLRGEDDDINMLFKEIPSVLDSVEDELITSDEDSKMSLDNSYSGERIKEIKSIDQGKIAEGTVDSFVLASEPVKPSGAEVASEKICDVEPGKYVAPYLRSQAENESKEYAQIRRRIRGLLNRLSESNLESITDEISTIIKSVGRSVGSQIIHEEVIASCSGGPRGNEQYAAVFAAFVAGMACLVGIDFGAKLLACLAKCFEEEYREEDNLSLRNLTLFLSYLYIFGVCSSDLVYDFLIMLSKRLTEVDVSTVLTVMQTCGMQLRGDDPVEMKNFILSIQDRVNEMKASSGDGQSNMTGKRMKFMLDTICDIKNNKKRPKENAVQHTRIKKWLQKLRVIDILIRGLKWSKLLDPNKKGLWWLSGDVDSSTHNIEEVASTIDRDVTETQKMLQLAGAQRMNTDARRAIFCVIMSGEDYVDAFEKLLRLDLPGKLDREVMRVLVECCLQEKVFNKYYCVLASKLCNHDKNHKFTLQCCLWDHFRELESMHLQRSMHLSKFVAEMVASFSLSLAVLKVVELNDPILTPKRVMHFRMLFEAILEFPDKLVWNIFTRIAVTPENESLRNGIDFFISKHVLSLNKSLANKFKLAKKALNNAEGVLINHHRCLPMKKGINQKPSYLAPQIRTQLIQYLPGSLNRLLRAHQGASQQGQQPQAKMVCMVIASNSYTFHPGIMCGLNSLILSSQAPYTARV</sequence>
<proteinExistence type="inferred from homology"/>
<protein>
    <submittedName>
        <fullName evidence="8">MIF4G domain-containing protein/MA3 domain-containing protein</fullName>
    </submittedName>
</protein>
<dbReference type="Pfam" id="PF02847">
    <property type="entry name" value="MA3"/>
    <property type="match status" value="1"/>
</dbReference>
<dbReference type="GO" id="GO:0006417">
    <property type="term" value="P:regulation of translation"/>
    <property type="evidence" value="ECO:0007669"/>
    <property type="project" value="UniProtKB-KW"/>
</dbReference>
<comment type="similarity">
    <text evidence="2">Belongs to the CWC22 family.</text>
</comment>
<keyword evidence="9" id="KW-1185">Reference proteome</keyword>
<comment type="subcellular location">
    <subcellularLocation>
        <location evidence="1">Nucleus</location>
        <location evidence="1">Nucleolus</location>
    </subcellularLocation>
</comment>
<dbReference type="Proteomes" id="UP001604336">
    <property type="component" value="Unassembled WGS sequence"/>
</dbReference>
<keyword evidence="3" id="KW-0810">Translation regulation</keyword>
<evidence type="ECO:0000256" key="2">
    <source>
        <dbReference type="ARBA" id="ARBA00006856"/>
    </source>
</evidence>
<dbReference type="InterPro" id="IPR050781">
    <property type="entry name" value="CWC22_splicing_factor"/>
</dbReference>
<accession>A0ABD1V7P8</accession>
<dbReference type="SMART" id="SM00544">
    <property type="entry name" value="MA3"/>
    <property type="match status" value="1"/>
</dbReference>
<evidence type="ECO:0000256" key="5">
    <source>
        <dbReference type="SAM" id="Coils"/>
    </source>
</evidence>
<evidence type="ECO:0000256" key="3">
    <source>
        <dbReference type="ARBA" id="ARBA00022845"/>
    </source>
</evidence>
<gene>
    <name evidence="8" type="ORF">Adt_06722</name>
</gene>
<evidence type="ECO:0000259" key="7">
    <source>
        <dbReference type="PROSITE" id="PS51366"/>
    </source>
</evidence>
<dbReference type="GO" id="GO:0005730">
    <property type="term" value="C:nucleolus"/>
    <property type="evidence" value="ECO:0007669"/>
    <property type="project" value="UniProtKB-SubCell"/>
</dbReference>
<dbReference type="PANTHER" id="PTHR18034:SF4">
    <property type="entry name" value="NUCLEOLAR MIF4G DOMAIN-CONTAINING PROTEIN 1"/>
    <property type="match status" value="1"/>
</dbReference>
<dbReference type="PANTHER" id="PTHR18034">
    <property type="entry name" value="CELL CYCLE CONTROL PROTEIN CWF22-RELATED"/>
    <property type="match status" value="1"/>
</dbReference>
<keyword evidence="4" id="KW-0539">Nucleus</keyword>
<dbReference type="SMART" id="SM00543">
    <property type="entry name" value="MIF4G"/>
    <property type="match status" value="1"/>
</dbReference>
<dbReference type="AlphaFoldDB" id="A0ABD1V7P8"/>
<organism evidence="8 9">
    <name type="scientific">Abeliophyllum distichum</name>
    <dbReference type="NCBI Taxonomy" id="126358"/>
    <lineage>
        <taxon>Eukaryota</taxon>
        <taxon>Viridiplantae</taxon>
        <taxon>Streptophyta</taxon>
        <taxon>Embryophyta</taxon>
        <taxon>Tracheophyta</taxon>
        <taxon>Spermatophyta</taxon>
        <taxon>Magnoliopsida</taxon>
        <taxon>eudicotyledons</taxon>
        <taxon>Gunneridae</taxon>
        <taxon>Pentapetalae</taxon>
        <taxon>asterids</taxon>
        <taxon>lamiids</taxon>
        <taxon>Lamiales</taxon>
        <taxon>Oleaceae</taxon>
        <taxon>Forsythieae</taxon>
        <taxon>Abeliophyllum</taxon>
    </lineage>
</organism>
<feature type="compositionally biased region" description="Basic and acidic residues" evidence="6">
    <location>
        <begin position="54"/>
        <end position="66"/>
    </location>
</feature>
<feature type="domain" description="MI" evidence="7">
    <location>
        <begin position="612"/>
        <end position="728"/>
    </location>
</feature>
<name>A0ABD1V7P8_9LAMI</name>